<dbReference type="Pfam" id="PF09118">
    <property type="entry name" value="GO-like_E_set"/>
    <property type="match status" value="1"/>
</dbReference>
<dbReference type="InterPro" id="IPR011043">
    <property type="entry name" value="Gal_Oxase/kelch_b-propeller"/>
</dbReference>
<proteinExistence type="predicted"/>
<comment type="caution">
    <text evidence="4">The sequence shown here is derived from an EMBL/GenBank/DDBJ whole genome shotgun (WGS) entry which is preliminary data.</text>
</comment>
<name>A0ABD3IID8_9MARC</name>
<gene>
    <name evidence="4" type="ORF">R1sor_020509</name>
</gene>
<evidence type="ECO:0000313" key="4">
    <source>
        <dbReference type="EMBL" id="KAL3702487.1"/>
    </source>
</evidence>
<evidence type="ECO:0000313" key="5">
    <source>
        <dbReference type="Proteomes" id="UP001633002"/>
    </source>
</evidence>
<feature type="domain" description="Glyoxal oxidase N-terminal" evidence="2">
    <location>
        <begin position="83"/>
        <end position="465"/>
    </location>
</feature>
<reference evidence="4 5" key="1">
    <citation type="submission" date="2024-09" db="EMBL/GenBank/DDBJ databases">
        <title>Chromosome-scale assembly of Riccia sorocarpa.</title>
        <authorList>
            <person name="Paukszto L."/>
        </authorList>
    </citation>
    <scope>NUCLEOTIDE SEQUENCE [LARGE SCALE GENOMIC DNA]</scope>
    <source>
        <strain evidence="4">LP-2024</strain>
        <tissue evidence="4">Aerial parts of the thallus</tissue>
    </source>
</reference>
<dbReference type="PANTHER" id="PTHR32208">
    <property type="entry name" value="SECRETED PROTEIN-RELATED"/>
    <property type="match status" value="1"/>
</dbReference>
<dbReference type="InterPro" id="IPR009880">
    <property type="entry name" value="Glyoxal_oxidase_N"/>
</dbReference>
<dbReference type="Pfam" id="PF07250">
    <property type="entry name" value="Glyoxal_oxid_N"/>
    <property type="match status" value="1"/>
</dbReference>
<dbReference type="Proteomes" id="UP001633002">
    <property type="component" value="Unassembled WGS sequence"/>
</dbReference>
<dbReference type="SUPFAM" id="SSF50965">
    <property type="entry name" value="Galactose oxidase, central domain"/>
    <property type="match status" value="1"/>
</dbReference>
<evidence type="ECO:0000259" key="3">
    <source>
        <dbReference type="Pfam" id="PF09118"/>
    </source>
</evidence>
<dbReference type="AlphaFoldDB" id="A0ABD3IID8"/>
<sequence length="578" mass="61974">MAVNFSPSRVMLMMTRTNRISRDRRRESSVMCWSGLSSCCILLAVVNLLLGGLMGVECQQQQQLGGSWDLMVQNAGIASSLTAVTRYGHGIFLDRETSGPSQMDLTASQCNSIGGGSKDCTAHSVLMVPEGLAVRPLIIRSDPGFSSGQFDPNGTLIRTGGTTSQRVSLFTPCPPGGDCDWNEIVNLSLLVEREYATNQLLPDGRLIIVGGKNQTNVEFFPSNGQGLVFLPFLADSRNIVGDSLYPIVHLLPDGNLFIMVGTASIVYNWVNNSVVQTLPNITGEPRTYPFAGSSVMLPLTSETSFAVADILVCGGADSRAAQNSSGQFPASDSCGRIRVTDPNPSWVMETMPLRRCMGDMVLLPTKDVLIINGAQKGGQGFTNAFDPALNPVLYEPNAPQGLRFRTLAPSSTPRMYPSTANLLPDGRVMVAGSSPHQNYTFLVGQTFTDGNYPTDLSVEAFSPPYLSSSLTVLKPSFITVPTNISYGKGFMVTVTVEAPVIGNILLSLVSAPFTTHSFSQGQRLLDIGSTIPIMISDKVYQIASVAPPSRNIAPPSYYMLFAINQGVPSAGAWVQLTN</sequence>
<protein>
    <recommendedName>
        <fullName evidence="6">Galactose oxidase</fullName>
    </recommendedName>
</protein>
<accession>A0ABD3IID8</accession>
<dbReference type="CDD" id="cd02851">
    <property type="entry name" value="E_set_GO_C"/>
    <property type="match status" value="1"/>
</dbReference>
<dbReference type="InterPro" id="IPR013783">
    <property type="entry name" value="Ig-like_fold"/>
</dbReference>
<dbReference type="InterPro" id="IPR014756">
    <property type="entry name" value="Ig_E-set"/>
</dbReference>
<dbReference type="InterPro" id="IPR037293">
    <property type="entry name" value="Gal_Oxidase_central_sf"/>
</dbReference>
<keyword evidence="1" id="KW-0732">Signal</keyword>
<dbReference type="EMBL" id="JBJQOH010000001">
    <property type="protein sequence ID" value="KAL3702487.1"/>
    <property type="molecule type" value="Genomic_DNA"/>
</dbReference>
<dbReference type="Gene3D" id="2.130.10.80">
    <property type="entry name" value="Galactose oxidase/kelch, beta-propeller"/>
    <property type="match status" value="1"/>
</dbReference>
<dbReference type="Gene3D" id="2.60.40.10">
    <property type="entry name" value="Immunoglobulins"/>
    <property type="match status" value="1"/>
</dbReference>
<dbReference type="PANTHER" id="PTHR32208:SF21">
    <property type="entry name" value="LOW QUALITY PROTEIN: ALDEHYDE OXIDASE GLOX-LIKE"/>
    <property type="match status" value="1"/>
</dbReference>
<evidence type="ECO:0008006" key="6">
    <source>
        <dbReference type="Google" id="ProtNLM"/>
    </source>
</evidence>
<keyword evidence="5" id="KW-1185">Reference proteome</keyword>
<organism evidence="4 5">
    <name type="scientific">Riccia sorocarpa</name>
    <dbReference type="NCBI Taxonomy" id="122646"/>
    <lineage>
        <taxon>Eukaryota</taxon>
        <taxon>Viridiplantae</taxon>
        <taxon>Streptophyta</taxon>
        <taxon>Embryophyta</taxon>
        <taxon>Marchantiophyta</taxon>
        <taxon>Marchantiopsida</taxon>
        <taxon>Marchantiidae</taxon>
        <taxon>Marchantiales</taxon>
        <taxon>Ricciaceae</taxon>
        <taxon>Riccia</taxon>
    </lineage>
</organism>
<dbReference type="SUPFAM" id="SSF81296">
    <property type="entry name" value="E set domains"/>
    <property type="match status" value="1"/>
</dbReference>
<dbReference type="InterPro" id="IPR015202">
    <property type="entry name" value="GO-like_E_set"/>
</dbReference>
<evidence type="ECO:0000259" key="2">
    <source>
        <dbReference type="Pfam" id="PF07250"/>
    </source>
</evidence>
<feature type="domain" description="Galactose oxidase-like Early set" evidence="3">
    <location>
        <begin position="474"/>
        <end position="575"/>
    </location>
</feature>
<evidence type="ECO:0000256" key="1">
    <source>
        <dbReference type="ARBA" id="ARBA00022729"/>
    </source>
</evidence>